<organism evidence="2 3">
    <name type="scientific">Eumeta variegata</name>
    <name type="common">Bagworm moth</name>
    <name type="synonym">Eumeta japonica</name>
    <dbReference type="NCBI Taxonomy" id="151549"/>
    <lineage>
        <taxon>Eukaryota</taxon>
        <taxon>Metazoa</taxon>
        <taxon>Ecdysozoa</taxon>
        <taxon>Arthropoda</taxon>
        <taxon>Hexapoda</taxon>
        <taxon>Insecta</taxon>
        <taxon>Pterygota</taxon>
        <taxon>Neoptera</taxon>
        <taxon>Endopterygota</taxon>
        <taxon>Lepidoptera</taxon>
        <taxon>Glossata</taxon>
        <taxon>Ditrysia</taxon>
        <taxon>Tineoidea</taxon>
        <taxon>Psychidae</taxon>
        <taxon>Oiketicinae</taxon>
        <taxon>Eumeta</taxon>
    </lineage>
</organism>
<proteinExistence type="predicted"/>
<keyword evidence="1" id="KW-0732">Signal</keyword>
<reference evidence="2 3" key="1">
    <citation type="journal article" date="2019" name="Commun. Biol.">
        <title>The bagworm genome reveals a unique fibroin gene that provides high tensile strength.</title>
        <authorList>
            <person name="Kono N."/>
            <person name="Nakamura H."/>
            <person name="Ohtoshi R."/>
            <person name="Tomita M."/>
            <person name="Numata K."/>
            <person name="Arakawa K."/>
        </authorList>
    </citation>
    <scope>NUCLEOTIDE SEQUENCE [LARGE SCALE GENOMIC DNA]</scope>
</reference>
<keyword evidence="3" id="KW-1185">Reference proteome</keyword>
<dbReference type="Proteomes" id="UP000299102">
    <property type="component" value="Unassembled WGS sequence"/>
</dbReference>
<name>A0A4C1XP99_EUMVA</name>
<gene>
    <name evidence="2" type="ORF">EVAR_43181_1</name>
</gene>
<dbReference type="AlphaFoldDB" id="A0A4C1XP99"/>
<evidence type="ECO:0000256" key="1">
    <source>
        <dbReference type="SAM" id="SignalP"/>
    </source>
</evidence>
<evidence type="ECO:0000313" key="3">
    <source>
        <dbReference type="Proteomes" id="UP000299102"/>
    </source>
</evidence>
<feature type="chain" id="PRO_5020024076" evidence="1">
    <location>
        <begin position="21"/>
        <end position="109"/>
    </location>
</feature>
<sequence>MLQKVVLLNLVIVRCGSVGGLSGSSLPGRVEKKNHFSLLIIHQIIANPIPRRKMSADYKVEMIKNDLFHVRGRLPVLNAPTVPQLVMMRLCDTTLRSTLRVIAREEIGH</sequence>
<feature type="signal peptide" evidence="1">
    <location>
        <begin position="1"/>
        <end position="20"/>
    </location>
</feature>
<comment type="caution">
    <text evidence="2">The sequence shown here is derived from an EMBL/GenBank/DDBJ whole genome shotgun (WGS) entry which is preliminary data.</text>
</comment>
<accession>A0A4C1XP99</accession>
<evidence type="ECO:0000313" key="2">
    <source>
        <dbReference type="EMBL" id="GBP64404.1"/>
    </source>
</evidence>
<protein>
    <submittedName>
        <fullName evidence="2">Uncharacterized protein</fullName>
    </submittedName>
</protein>
<dbReference type="EMBL" id="BGZK01000896">
    <property type="protein sequence ID" value="GBP64404.1"/>
    <property type="molecule type" value="Genomic_DNA"/>
</dbReference>